<evidence type="ECO:0000256" key="10">
    <source>
        <dbReference type="PIRNR" id="PIRNR010130"/>
    </source>
</evidence>
<protein>
    <recommendedName>
        <fullName evidence="4 10">Phosphate propanoyltransferase</fullName>
        <ecNumber evidence="3 10">2.3.1.222</ecNumber>
    </recommendedName>
</protein>
<accession>A0ABP2QXF7</accession>
<comment type="pathway">
    <text evidence="10">Polyol metabolism; 1,2-propanediol degradation.</text>
</comment>
<evidence type="ECO:0000256" key="2">
    <source>
        <dbReference type="ARBA" id="ARBA00007342"/>
    </source>
</evidence>
<keyword evidence="5 10" id="KW-0808">Transferase</keyword>
<keyword evidence="7" id="KW-0862">Zinc</keyword>
<dbReference type="EC" id="2.3.1.222" evidence="3 10"/>
<dbReference type="RefSeq" id="WP_003087962.1">
    <property type="nucleotide sequence ID" value="NZ_AJTZ01000005.1"/>
</dbReference>
<sequence>MDLSHMDAITNEVVARVKEQMLPSFEVEASGRHIHLSEKDLHTLLGEHAQLTPVKSLSQPGQFVSQVRLTVLGPKGALHNVAVLGPTRTETQVELSLTDAQNIGISAPIRLSGDIKGSPGITIINGGFAVTIDHGVIAARRHIHVKTADAKALGVTDREIVQVKIDAKRPLIFDDVVIRIDDNFCTMMHIDYDEANACGFKKGIRATIVR</sequence>
<dbReference type="NCBIfam" id="NF011652">
    <property type="entry name" value="PRK15070.1"/>
    <property type="match status" value="1"/>
</dbReference>
<proteinExistence type="inferred from homology"/>
<keyword evidence="12" id="KW-1185">Reference proteome</keyword>
<dbReference type="InterPro" id="IPR008300">
    <property type="entry name" value="PTAC"/>
</dbReference>
<evidence type="ECO:0000256" key="8">
    <source>
        <dbReference type="ARBA" id="ARBA00023315"/>
    </source>
</evidence>
<evidence type="ECO:0000313" key="12">
    <source>
        <dbReference type="Proteomes" id="UP000007815"/>
    </source>
</evidence>
<evidence type="ECO:0000256" key="9">
    <source>
        <dbReference type="ARBA" id="ARBA00047589"/>
    </source>
</evidence>
<dbReference type="PANTHER" id="PTHR39453">
    <property type="entry name" value="PHOSPHATE PROPANOYLTRANSFERASE"/>
    <property type="match status" value="1"/>
</dbReference>
<gene>
    <name evidence="11" type="ORF">SRA_04296</name>
</gene>
<comment type="function">
    <text evidence="10">Involved in 1,2-propanediol (1,2-PD) degradation by catalyzing the conversion of propanoyl-CoA to propanoyl-phosphate.</text>
</comment>
<reference evidence="11 12" key="1">
    <citation type="submission" date="2009-12" db="EMBL/GenBank/DDBJ databases">
        <authorList>
            <person name="Lefebure T."/>
            <person name="Cornejo O.E."/>
            <person name="Pavinski Bitar P.D."/>
            <person name="Lang P."/>
            <person name="Stanhope M.J."/>
        </authorList>
    </citation>
    <scope>NUCLEOTIDE SEQUENCE [LARGE SCALE GENOMIC DNA]</scope>
    <source>
        <strain evidence="11 12">FA-1</strain>
    </source>
</reference>
<dbReference type="PIRSF" id="PIRSF010130">
    <property type="entry name" value="PduL"/>
    <property type="match status" value="1"/>
</dbReference>
<evidence type="ECO:0000256" key="7">
    <source>
        <dbReference type="ARBA" id="ARBA00022833"/>
    </source>
</evidence>
<evidence type="ECO:0000256" key="1">
    <source>
        <dbReference type="ARBA" id="ARBA00001947"/>
    </source>
</evidence>
<keyword evidence="6" id="KW-0479">Metal-binding</keyword>
<dbReference type="Pfam" id="PF06130">
    <property type="entry name" value="PTAC"/>
    <property type="match status" value="1"/>
</dbReference>
<evidence type="ECO:0000256" key="3">
    <source>
        <dbReference type="ARBA" id="ARBA00012206"/>
    </source>
</evidence>
<dbReference type="NCBIfam" id="NF040837">
    <property type="entry name" value="BMC_EutD_Gpos"/>
    <property type="match status" value="1"/>
</dbReference>
<name>A0ABP2QXF7_STRRT</name>
<comment type="catalytic activity">
    <reaction evidence="9 10">
        <text>propanoyl-CoA + phosphate = propanoyl phosphate + CoA</text>
        <dbReference type="Rhea" id="RHEA:28046"/>
        <dbReference type="ChEBI" id="CHEBI:43474"/>
        <dbReference type="ChEBI" id="CHEBI:57287"/>
        <dbReference type="ChEBI" id="CHEBI:57392"/>
        <dbReference type="ChEBI" id="CHEBI:58933"/>
        <dbReference type="EC" id="2.3.1.222"/>
    </reaction>
</comment>
<organism evidence="11 12">
    <name type="scientific">Streptococcus ratti FA-1 = DSM 20564</name>
    <dbReference type="NCBI Taxonomy" id="699248"/>
    <lineage>
        <taxon>Bacteria</taxon>
        <taxon>Bacillati</taxon>
        <taxon>Bacillota</taxon>
        <taxon>Bacilli</taxon>
        <taxon>Lactobacillales</taxon>
        <taxon>Streptococcaceae</taxon>
        <taxon>Streptococcus</taxon>
    </lineage>
</organism>
<dbReference type="PANTHER" id="PTHR39453:SF1">
    <property type="entry name" value="PHOSPHATE PROPANOYLTRANSFERASE"/>
    <property type="match status" value="1"/>
</dbReference>
<comment type="caution">
    <text evidence="11">The sequence shown here is derived from an EMBL/GenBank/DDBJ whole genome shotgun (WGS) entry which is preliminary data.</text>
</comment>
<dbReference type="EMBL" id="AJTZ01000005">
    <property type="protein sequence ID" value="EJN93727.1"/>
    <property type="molecule type" value="Genomic_DNA"/>
</dbReference>
<dbReference type="Proteomes" id="UP000007815">
    <property type="component" value="Unassembled WGS sequence"/>
</dbReference>
<keyword evidence="8 10" id="KW-0012">Acyltransferase</keyword>
<comment type="cofactor">
    <cofactor evidence="1">
        <name>Zn(2+)</name>
        <dbReference type="ChEBI" id="CHEBI:29105"/>
    </cofactor>
</comment>
<evidence type="ECO:0000256" key="5">
    <source>
        <dbReference type="ARBA" id="ARBA00022679"/>
    </source>
</evidence>
<comment type="similarity">
    <text evidence="2 10">Belongs to the PduL family.</text>
</comment>
<evidence type="ECO:0000256" key="6">
    <source>
        <dbReference type="ARBA" id="ARBA00022723"/>
    </source>
</evidence>
<evidence type="ECO:0000256" key="4">
    <source>
        <dbReference type="ARBA" id="ARBA00020837"/>
    </source>
</evidence>
<evidence type="ECO:0000313" key="11">
    <source>
        <dbReference type="EMBL" id="EJN93727.1"/>
    </source>
</evidence>